<name>A0AAJ5QYY9_9ENTR</name>
<dbReference type="EMBL" id="CP112887">
    <property type="protein sequence ID" value="WBW63583.1"/>
    <property type="molecule type" value="Genomic_DNA"/>
</dbReference>
<reference evidence="1 2" key="1">
    <citation type="journal article" date="2023" name="Microbiol. Resour. Announc.">
        <title>Complete Genome Sequence of the First Colistin-Resistant Raoultella electrica Strain.</title>
        <authorList>
            <person name="Aldeia C."/>
            <person name="Campos-Madueno E.I."/>
            <person name="Sendi P."/>
            <person name="Endimiani A."/>
        </authorList>
    </citation>
    <scope>NUCLEOTIDE SEQUENCE [LARGE SCALE GENOMIC DNA]</scope>
    <source>
        <strain evidence="1 2">S2-IND-01-C</strain>
    </source>
</reference>
<dbReference type="AlphaFoldDB" id="A0AAJ5QYY9"/>
<dbReference type="Proteomes" id="UP001210130">
    <property type="component" value="Chromosome"/>
</dbReference>
<keyword evidence="2" id="KW-1185">Reference proteome</keyword>
<evidence type="ECO:0000313" key="1">
    <source>
        <dbReference type="EMBL" id="WBW63583.1"/>
    </source>
</evidence>
<accession>A0AAJ5QYY9</accession>
<evidence type="ECO:0000313" key="2">
    <source>
        <dbReference type="Proteomes" id="UP001210130"/>
    </source>
</evidence>
<sequence length="147" mass="16988">MKRFSFIPLVFLAFTATAESRYNVWHKHNGIMADTTQTQDGRPVLISFAYQGTPGANLVVSYTEYGDCNHRRPITKFQINNISVDAKEKCFPMKGNIRALHYIIEEYSVLQYFHTQLETGFTVILQNNIRVWVANYNHPRAGNLSLW</sequence>
<organism evidence="1 2">
    <name type="scientific">Klebsiella electrica</name>
    <dbReference type="NCBI Taxonomy" id="1259973"/>
    <lineage>
        <taxon>Bacteria</taxon>
        <taxon>Pseudomonadati</taxon>
        <taxon>Pseudomonadota</taxon>
        <taxon>Gammaproteobacteria</taxon>
        <taxon>Enterobacterales</taxon>
        <taxon>Enterobacteriaceae</taxon>
        <taxon>Klebsiella/Raoultella group</taxon>
        <taxon>Klebsiella</taxon>
    </lineage>
</organism>
<protein>
    <submittedName>
        <fullName evidence="1">Uncharacterized protein</fullName>
    </submittedName>
</protein>
<proteinExistence type="predicted"/>
<gene>
    <name evidence="1" type="ORF">OR613_12180</name>
</gene>
<dbReference type="RefSeq" id="WP_131050236.1">
    <property type="nucleotide sequence ID" value="NZ_CP112887.1"/>
</dbReference>